<evidence type="ECO:0000313" key="3">
    <source>
        <dbReference type="Proteomes" id="UP000361836"/>
    </source>
</evidence>
<organism evidence="2 3">
    <name type="scientific">Collinsella aerofaciens</name>
    <dbReference type="NCBI Taxonomy" id="74426"/>
    <lineage>
        <taxon>Bacteria</taxon>
        <taxon>Bacillati</taxon>
        <taxon>Actinomycetota</taxon>
        <taxon>Coriobacteriia</taxon>
        <taxon>Coriobacteriales</taxon>
        <taxon>Coriobacteriaceae</taxon>
        <taxon>Collinsella</taxon>
    </lineage>
</organism>
<feature type="transmembrane region" description="Helical" evidence="1">
    <location>
        <begin position="12"/>
        <end position="35"/>
    </location>
</feature>
<protein>
    <submittedName>
        <fullName evidence="2">O-antigen polysaccharide polymerase Wzy</fullName>
    </submittedName>
</protein>
<keyword evidence="1" id="KW-0472">Membrane</keyword>
<proteinExistence type="predicted"/>
<evidence type="ECO:0000256" key="1">
    <source>
        <dbReference type="SAM" id="Phobius"/>
    </source>
</evidence>
<feature type="transmembrane region" description="Helical" evidence="1">
    <location>
        <begin position="203"/>
        <end position="223"/>
    </location>
</feature>
<feature type="transmembrane region" description="Helical" evidence="1">
    <location>
        <begin position="72"/>
        <end position="96"/>
    </location>
</feature>
<accession>A0A5K1J9E5</accession>
<feature type="transmembrane region" description="Helical" evidence="1">
    <location>
        <begin position="252"/>
        <end position="270"/>
    </location>
</feature>
<dbReference type="Proteomes" id="UP000361836">
    <property type="component" value="Unassembled WGS sequence"/>
</dbReference>
<feature type="transmembrane region" description="Helical" evidence="1">
    <location>
        <begin position="47"/>
        <end position="65"/>
    </location>
</feature>
<dbReference type="EMBL" id="CABWIE010000030">
    <property type="protein sequence ID" value="VWM00367.1"/>
    <property type="molecule type" value="Genomic_DNA"/>
</dbReference>
<gene>
    <name evidence="2" type="ORF">KCJAJFAP_00918</name>
</gene>
<keyword evidence="3" id="KW-1185">Reference proteome</keyword>
<feature type="transmembrane region" description="Helical" evidence="1">
    <location>
        <begin position="393"/>
        <end position="415"/>
    </location>
</feature>
<keyword evidence="1" id="KW-1133">Transmembrane helix</keyword>
<keyword evidence="1" id="KW-0812">Transmembrane</keyword>
<feature type="transmembrane region" description="Helical" evidence="1">
    <location>
        <begin position="276"/>
        <end position="296"/>
    </location>
</feature>
<feature type="transmembrane region" description="Helical" evidence="1">
    <location>
        <begin position="116"/>
        <end position="135"/>
    </location>
</feature>
<dbReference type="AlphaFoldDB" id="A0A5K1J9E5"/>
<reference evidence="2 3" key="1">
    <citation type="submission" date="2019-10" db="EMBL/GenBank/DDBJ databases">
        <authorList>
            <person name="Wolf R A."/>
        </authorList>
    </citation>
    <scope>NUCLEOTIDE SEQUENCE [LARGE SCALE GENOMIC DNA]</scope>
    <source>
        <strain evidence="2">Collinsella_aerofaciens_MC2</strain>
    </source>
</reference>
<sequence>MNVSTKVKSTILNASASSIVTLLALIAIFLIMLFVGSPTDDYQACNQLVIFAALVSYVAMLYHAFRLTESISIYFLVLLVSFPFYFGKQLLVAFGLKPARIYISSTALTVPSIWESSFFILLSLAILQLGYCFFAKRRPSDLRARAEQVRHSRSYYALRKASMLLVIVLAIPTLVYLLQNIQLTSSVGYGARVSDAAYRRSGIANAFGILGAIMPYALLAAFLTREKGEKWQILATCIYSGLYMMQGSRTDVFVLALAFAYVWFLCYSNKSAAASLFQMGIALALLAALFSFGSFARAGFSDTGMVSDVDGSNILVEAVGEAASTYSVTAKVIEMVPEQIKTANGETYLAGLLYVLPNGLTGNAYLQSKSVDEVFSTYLTYYGGVGSSFIAEAYFNFGVWSVVLFFLFGVFIAILQNAVERSYEKGFYGTLFACCASFMLISFYIRSDIRTFPRYFIWNALPIIIVQQVISPRVKAHTEGAEPSEADSMDSQRCFGGLK</sequence>
<dbReference type="NCBIfam" id="TIGR04370">
    <property type="entry name" value="glyco_rpt_poly"/>
    <property type="match status" value="1"/>
</dbReference>
<dbReference type="InterPro" id="IPR029468">
    <property type="entry name" value="O-ag_pol_Wzy"/>
</dbReference>
<feature type="transmembrane region" description="Helical" evidence="1">
    <location>
        <begin position="156"/>
        <end position="178"/>
    </location>
</feature>
<dbReference type="RefSeq" id="WP_152077016.1">
    <property type="nucleotide sequence ID" value="NZ_CAAKNU010000027.1"/>
</dbReference>
<evidence type="ECO:0000313" key="2">
    <source>
        <dbReference type="EMBL" id="VWM00367.1"/>
    </source>
</evidence>
<name>A0A5K1J9E5_9ACTN</name>
<feature type="transmembrane region" description="Helical" evidence="1">
    <location>
        <begin position="427"/>
        <end position="445"/>
    </location>
</feature>
<dbReference type="Pfam" id="PF14296">
    <property type="entry name" value="O-ag_pol_Wzy"/>
    <property type="match status" value="1"/>
</dbReference>